<dbReference type="AlphaFoldDB" id="A0A423PMI1"/>
<dbReference type="EMBL" id="AYKF01000099">
    <property type="protein sequence ID" value="ROO26788.1"/>
    <property type="molecule type" value="Genomic_DNA"/>
</dbReference>
<feature type="compositionally biased region" description="Acidic residues" evidence="1">
    <location>
        <begin position="93"/>
        <end position="105"/>
    </location>
</feature>
<feature type="compositionally biased region" description="Polar residues" evidence="1">
    <location>
        <begin position="69"/>
        <end position="81"/>
    </location>
</feature>
<sequence>MMSDIRILKRGLLNAALVGGLLALAMAVPAIAADQAKEGDDTTMPATEHQSESLENVPDDADSRDTQESGETTGDMPTTESQQEHLEEKDNMSSDDGESDSDQKQ</sequence>
<reference evidence="3 4" key="1">
    <citation type="submission" date="2013-10" db="EMBL/GenBank/DDBJ databases">
        <title>Salinisphaera halophila YIM 95161 Genome Sequencing.</title>
        <authorList>
            <person name="Lai Q."/>
            <person name="Li C."/>
            <person name="Shao Z."/>
        </authorList>
    </citation>
    <scope>NUCLEOTIDE SEQUENCE [LARGE SCALE GENOMIC DNA]</scope>
    <source>
        <strain evidence="3 4">YIM 95161</strain>
    </source>
</reference>
<feature type="signal peptide" evidence="2">
    <location>
        <begin position="1"/>
        <end position="32"/>
    </location>
</feature>
<feature type="chain" id="PRO_5019577641" evidence="2">
    <location>
        <begin position="33"/>
        <end position="105"/>
    </location>
</feature>
<protein>
    <submittedName>
        <fullName evidence="3">Uncharacterized protein</fullName>
    </submittedName>
</protein>
<evidence type="ECO:0000256" key="1">
    <source>
        <dbReference type="SAM" id="MobiDB-lite"/>
    </source>
</evidence>
<evidence type="ECO:0000313" key="3">
    <source>
        <dbReference type="EMBL" id="ROO26788.1"/>
    </source>
</evidence>
<organism evidence="3 4">
    <name type="scientific">Salinisphaera orenii YIM 95161</name>
    <dbReference type="NCBI Taxonomy" id="1051139"/>
    <lineage>
        <taxon>Bacteria</taxon>
        <taxon>Pseudomonadati</taxon>
        <taxon>Pseudomonadota</taxon>
        <taxon>Gammaproteobacteria</taxon>
        <taxon>Salinisphaerales</taxon>
        <taxon>Salinisphaeraceae</taxon>
        <taxon>Salinisphaera</taxon>
    </lineage>
</organism>
<evidence type="ECO:0000256" key="2">
    <source>
        <dbReference type="SAM" id="SignalP"/>
    </source>
</evidence>
<proteinExistence type="predicted"/>
<keyword evidence="2" id="KW-0732">Signal</keyword>
<feature type="region of interest" description="Disordered" evidence="1">
    <location>
        <begin position="36"/>
        <end position="105"/>
    </location>
</feature>
<dbReference type="Proteomes" id="UP000285123">
    <property type="component" value="Unassembled WGS sequence"/>
</dbReference>
<feature type="compositionally biased region" description="Basic and acidic residues" evidence="1">
    <location>
        <begin position="82"/>
        <end position="92"/>
    </location>
</feature>
<accession>A0A423PMI1</accession>
<gene>
    <name evidence="3" type="ORF">SAHL_12745</name>
</gene>
<comment type="caution">
    <text evidence="3">The sequence shown here is derived from an EMBL/GenBank/DDBJ whole genome shotgun (WGS) entry which is preliminary data.</text>
</comment>
<name>A0A423PMI1_9GAMM</name>
<evidence type="ECO:0000313" key="4">
    <source>
        <dbReference type="Proteomes" id="UP000285123"/>
    </source>
</evidence>